<organism evidence="3 4">
    <name type="scientific">Streptomyces canarius</name>
    <dbReference type="NCBI Taxonomy" id="285453"/>
    <lineage>
        <taxon>Bacteria</taxon>
        <taxon>Bacillati</taxon>
        <taxon>Actinomycetota</taxon>
        <taxon>Actinomycetes</taxon>
        <taxon>Kitasatosporales</taxon>
        <taxon>Streptomycetaceae</taxon>
        <taxon>Streptomyces</taxon>
    </lineage>
</organism>
<dbReference type="CDD" id="cd00586">
    <property type="entry name" value="4HBT"/>
    <property type="match status" value="1"/>
</dbReference>
<name>A0ABQ3DA51_9ACTN</name>
<dbReference type="InterPro" id="IPR029069">
    <property type="entry name" value="HotDog_dom_sf"/>
</dbReference>
<dbReference type="PANTHER" id="PTHR31793">
    <property type="entry name" value="4-HYDROXYBENZOYL-COA THIOESTERASE FAMILY MEMBER"/>
    <property type="match status" value="1"/>
</dbReference>
<dbReference type="EMBL" id="BMVN01000050">
    <property type="protein sequence ID" value="GHA63659.1"/>
    <property type="molecule type" value="Genomic_DNA"/>
</dbReference>
<reference evidence="4" key="1">
    <citation type="journal article" date="2019" name="Int. J. Syst. Evol. Microbiol.">
        <title>The Global Catalogue of Microorganisms (GCM) 10K type strain sequencing project: providing services to taxonomists for standard genome sequencing and annotation.</title>
        <authorList>
            <consortium name="The Broad Institute Genomics Platform"/>
            <consortium name="The Broad Institute Genome Sequencing Center for Infectious Disease"/>
            <person name="Wu L."/>
            <person name="Ma J."/>
        </authorList>
    </citation>
    <scope>NUCLEOTIDE SEQUENCE [LARGE SCALE GENOMIC DNA]</scope>
    <source>
        <strain evidence="4">JCM 4733</strain>
    </source>
</reference>
<dbReference type="Pfam" id="PF13279">
    <property type="entry name" value="4HBT_2"/>
    <property type="match status" value="1"/>
</dbReference>
<keyword evidence="2" id="KW-0378">Hydrolase</keyword>
<evidence type="ECO:0000313" key="3">
    <source>
        <dbReference type="EMBL" id="GHA63659.1"/>
    </source>
</evidence>
<proteinExistence type="inferred from homology"/>
<evidence type="ECO:0008006" key="5">
    <source>
        <dbReference type="Google" id="ProtNLM"/>
    </source>
</evidence>
<dbReference type="RefSeq" id="WP_189894149.1">
    <property type="nucleotide sequence ID" value="NZ_BMVN01000050.1"/>
</dbReference>
<protein>
    <recommendedName>
        <fullName evidence="5">Thioesterase</fullName>
    </recommendedName>
</protein>
<dbReference type="Proteomes" id="UP000653644">
    <property type="component" value="Unassembled WGS sequence"/>
</dbReference>
<dbReference type="SUPFAM" id="SSF54637">
    <property type="entry name" value="Thioesterase/thiol ester dehydrase-isomerase"/>
    <property type="match status" value="1"/>
</dbReference>
<evidence type="ECO:0000313" key="4">
    <source>
        <dbReference type="Proteomes" id="UP000653644"/>
    </source>
</evidence>
<dbReference type="Gene3D" id="3.10.129.10">
    <property type="entry name" value="Hotdog Thioesterase"/>
    <property type="match status" value="1"/>
</dbReference>
<accession>A0ABQ3DA51</accession>
<evidence type="ECO:0000256" key="1">
    <source>
        <dbReference type="ARBA" id="ARBA00005953"/>
    </source>
</evidence>
<comment type="caution">
    <text evidence="3">The sequence shown here is derived from an EMBL/GenBank/DDBJ whole genome shotgun (WGS) entry which is preliminary data.</text>
</comment>
<sequence>MSEELTRSFEVRWDDIDLNGHLRNTRYLEYAATARLGFLIGSGWGPGELAKAGVAAVSLGEEVRYLREVFPLERVVVGSRVVGLSEEGARWRFEHRFARESGEEVAVVRTLGAWIDLRARRIAPPPSGLLAVVSSARADDCEVITSTS</sequence>
<dbReference type="InterPro" id="IPR050563">
    <property type="entry name" value="4-hydroxybenzoyl-CoA_TE"/>
</dbReference>
<gene>
    <name evidence="3" type="ORF">GCM10010345_79780</name>
</gene>
<comment type="similarity">
    <text evidence="1">Belongs to the 4-hydroxybenzoyl-CoA thioesterase family.</text>
</comment>
<evidence type="ECO:0000256" key="2">
    <source>
        <dbReference type="ARBA" id="ARBA00022801"/>
    </source>
</evidence>
<dbReference type="PANTHER" id="PTHR31793:SF27">
    <property type="entry name" value="NOVEL THIOESTERASE SUPERFAMILY DOMAIN AND SAPOSIN A-TYPE DOMAIN CONTAINING PROTEIN (0610012H03RIK)"/>
    <property type="match status" value="1"/>
</dbReference>
<keyword evidence="4" id="KW-1185">Reference proteome</keyword>